<sequence>MLETEAIDFHNHLPPYRSLLNPNARYDYRTHTLIPLSQSDLNFLQSFFRSGGRSTPIFTYHQQRWQSRSTSGNYTTRAPNRGRAANSATTTTTTTTTSSSSPTTTIAQNATAPPSSSSTPSSNLLSSDAGANDNDPPSEVSIENAVALTSNSGFQYFPPPSASSTSSSTTSITSNHRGVTHRNNKDASTPTTFKMKYKSLLNDVGRSISLRLSNSNLLSNQAQSSGNNTTDTTTNTTGNSNTNTVNVSRSSTIISSAIKKKSQPSITNIKQMPEEILDYIFYLVDCKSDYANCLHTCKLFYLMAKPYFYENLTFTSTYRFAQFVSYLRLNSSVGQYVKTIDLSCIKPGYDEDAEENDDQEEEVADPNNEEGENTAVNIRDRDLSQLFKKKALAGWRDWKFKSNPLYTVHPYPSGHLTKIASNSQFSTTSNKSSSSQKSSSSAKRFTKPFKYFKTRKRSRSFSGTINTRKAPKLETLNLNNRNSGSHSSLSNPHPLINKFLLNYSTSKDVPIGYVLHLINLCPNVCSLNMGGLSLSTDYEVSRSSMCKFQTFDLMSNYPKDLIHKIDNLIKNDESDDASFSSVGGPFLHSHHYPDNKFSRNLFKSSQTNTSTASSIYSVTTFSKPIRKYNSLLPPLPPTLADISYVKKGDRKVYLSDLNLKSINNAYLRKIDEREVLLAITRIHGKQVSSYNRIQQIPCPIEEEDVAGNLRYINLSSMIWLNRDLIEKFLKKLLVKRSVDLVAYGYYGADTTFGDESDSDFDSESESFDDEHNPAAYKQDLVIDLSNSGMYKNLLWAKRIDLNTSEGCKLADKIIRNELLSPHEEFLRRERLRRGRIGENYLA</sequence>
<dbReference type="OrthoDB" id="5351126at2759"/>
<feature type="region of interest" description="Disordered" evidence="1">
    <location>
        <begin position="219"/>
        <end position="246"/>
    </location>
</feature>
<dbReference type="AlphaFoldDB" id="A0A8X7TA09"/>
<feature type="compositionally biased region" description="Polar residues" evidence="1">
    <location>
        <begin position="62"/>
        <end position="78"/>
    </location>
</feature>
<dbReference type="EMBL" id="JABWAB010000005">
    <property type="protein sequence ID" value="KAF6051149.1"/>
    <property type="molecule type" value="Genomic_DNA"/>
</dbReference>
<evidence type="ECO:0000313" key="3">
    <source>
        <dbReference type="Proteomes" id="UP000590412"/>
    </source>
</evidence>
<evidence type="ECO:0000313" key="2">
    <source>
        <dbReference type="EMBL" id="KAF6051149.1"/>
    </source>
</evidence>
<feature type="compositionally biased region" description="Low complexity" evidence="1">
    <location>
        <begin position="89"/>
        <end position="127"/>
    </location>
</feature>
<dbReference type="Proteomes" id="UP000590412">
    <property type="component" value="Unassembled WGS sequence"/>
</dbReference>
<evidence type="ECO:0000256" key="1">
    <source>
        <dbReference type="SAM" id="MobiDB-lite"/>
    </source>
</evidence>
<protein>
    <recommendedName>
        <fullName evidence="4">F-box domain-containing protein</fullName>
    </recommendedName>
</protein>
<organism evidence="2 3">
    <name type="scientific">Candida parapsilosis</name>
    <name type="common">Yeast</name>
    <dbReference type="NCBI Taxonomy" id="5480"/>
    <lineage>
        <taxon>Eukaryota</taxon>
        <taxon>Fungi</taxon>
        <taxon>Dikarya</taxon>
        <taxon>Ascomycota</taxon>
        <taxon>Saccharomycotina</taxon>
        <taxon>Pichiomycetes</taxon>
        <taxon>Debaryomycetaceae</taxon>
        <taxon>Candida/Lodderomyces clade</taxon>
        <taxon>Candida</taxon>
    </lineage>
</organism>
<feature type="compositionally biased region" description="Acidic residues" evidence="1">
    <location>
        <begin position="350"/>
        <end position="372"/>
    </location>
</feature>
<proteinExistence type="predicted"/>
<evidence type="ECO:0008006" key="4">
    <source>
        <dbReference type="Google" id="ProtNLM"/>
    </source>
</evidence>
<reference evidence="2" key="1">
    <citation type="submission" date="2020-03" db="EMBL/GenBank/DDBJ databases">
        <title>FDA dAtabase for Regulatory Grade micrObial Sequences (FDA-ARGOS): Supporting development and validation of Infectious Disease Dx tests.</title>
        <authorList>
            <person name="Campos J."/>
            <person name="Goldberg B."/>
            <person name="Tallon L."/>
            <person name="Sadzewicz L."/>
            <person name="Vavikolanu K."/>
            <person name="Mehta A."/>
            <person name="Aluvathingal J."/>
            <person name="Nadendla S."/>
            <person name="Nandy P."/>
            <person name="Geyer C."/>
            <person name="Yan Y."/>
            <person name="Sichtig H."/>
        </authorList>
    </citation>
    <scope>NUCLEOTIDE SEQUENCE [LARGE SCALE GENOMIC DNA]</scope>
    <source>
        <strain evidence="2">FDAARGOS_652</strain>
    </source>
</reference>
<feature type="region of interest" description="Disordered" evidence="1">
    <location>
        <begin position="62"/>
        <end position="139"/>
    </location>
</feature>
<gene>
    <name evidence="2" type="ORF">FOB60_003817</name>
</gene>
<feature type="compositionally biased region" description="Low complexity" evidence="1">
    <location>
        <begin position="162"/>
        <end position="174"/>
    </location>
</feature>
<accession>A0A8X7TA09</accession>
<comment type="caution">
    <text evidence="2">The sequence shown here is derived from an EMBL/GenBank/DDBJ whole genome shotgun (WGS) entry which is preliminary data.</text>
</comment>
<feature type="region of interest" description="Disordered" evidence="1">
    <location>
        <begin position="157"/>
        <end position="191"/>
    </location>
</feature>
<name>A0A8X7TA09_CANPA</name>
<feature type="region of interest" description="Disordered" evidence="1">
    <location>
        <begin position="350"/>
        <end position="376"/>
    </location>
</feature>